<sequence>MSNQPESSDFKNDFNSAILERKKSPNRFVVDEAIDDDNSSVSLHHSTMEKAAAFPGDAILIKAKKRKDIVFILFADESCEDPKITMNKIVRSNLRVRLGDVILSSLLTNALTSSTESVCTRLHGYVGLVPSHVPGSARGRVRHGYSSKRPQYVSSNAGTAKTYMGTDLFGLQIFWVEKIKGLLSVCISCLLIILLKVLLETSLMLTYNIHRFSVRVYQLRGRMKKGWLMLVMSGNRWLRFENLLLRHPSTTMQVNWCETTKGYSEPPGPGKTHLLHCG</sequence>
<dbReference type="EMBL" id="QGKV02001507">
    <property type="protein sequence ID" value="KAF3534598.1"/>
    <property type="molecule type" value="Genomic_DNA"/>
</dbReference>
<comment type="caution">
    <text evidence="2">The sequence shown here is derived from an EMBL/GenBank/DDBJ whole genome shotgun (WGS) entry which is preliminary data.</text>
</comment>
<organism evidence="2 3">
    <name type="scientific">Brassica cretica</name>
    <name type="common">Mustard</name>
    <dbReference type="NCBI Taxonomy" id="69181"/>
    <lineage>
        <taxon>Eukaryota</taxon>
        <taxon>Viridiplantae</taxon>
        <taxon>Streptophyta</taxon>
        <taxon>Embryophyta</taxon>
        <taxon>Tracheophyta</taxon>
        <taxon>Spermatophyta</taxon>
        <taxon>Magnoliopsida</taxon>
        <taxon>eudicotyledons</taxon>
        <taxon>Gunneridae</taxon>
        <taxon>Pentapetalae</taxon>
        <taxon>rosids</taxon>
        <taxon>malvids</taxon>
        <taxon>Brassicales</taxon>
        <taxon>Brassicaceae</taxon>
        <taxon>Brassiceae</taxon>
        <taxon>Brassica</taxon>
    </lineage>
</organism>
<evidence type="ECO:0000313" key="2">
    <source>
        <dbReference type="EMBL" id="KAF3534598.1"/>
    </source>
</evidence>
<evidence type="ECO:0000313" key="3">
    <source>
        <dbReference type="Proteomes" id="UP000266723"/>
    </source>
</evidence>
<dbReference type="Pfam" id="PF02359">
    <property type="entry name" value="CDC48_N"/>
    <property type="match status" value="1"/>
</dbReference>
<feature type="domain" description="CDC48 N-terminal subdomain" evidence="1">
    <location>
        <begin position="27"/>
        <end position="108"/>
    </location>
</feature>
<dbReference type="SMART" id="SM01073">
    <property type="entry name" value="CDC48_N"/>
    <property type="match status" value="1"/>
</dbReference>
<proteinExistence type="predicted"/>
<dbReference type="SUPFAM" id="SSF50692">
    <property type="entry name" value="ADC-like"/>
    <property type="match status" value="1"/>
</dbReference>
<reference evidence="2 3" key="1">
    <citation type="journal article" date="2020" name="BMC Genomics">
        <title>Intraspecific diversification of the crop wild relative Brassica cretica Lam. using demographic model selection.</title>
        <authorList>
            <person name="Kioukis A."/>
            <person name="Michalopoulou V.A."/>
            <person name="Briers L."/>
            <person name="Pirintsos S."/>
            <person name="Studholme D.J."/>
            <person name="Pavlidis P."/>
            <person name="Sarris P.F."/>
        </authorList>
    </citation>
    <scope>NUCLEOTIDE SEQUENCE [LARGE SCALE GENOMIC DNA]</scope>
    <source>
        <strain evidence="3">cv. PFS-1207/04</strain>
    </source>
</reference>
<protein>
    <recommendedName>
        <fullName evidence="1">CDC48 N-terminal subdomain domain-containing protein</fullName>
    </recommendedName>
</protein>
<accession>A0ABQ7BPS8</accession>
<keyword evidence="3" id="KW-1185">Reference proteome</keyword>
<dbReference type="Gene3D" id="2.40.40.20">
    <property type="match status" value="1"/>
</dbReference>
<dbReference type="Proteomes" id="UP000266723">
    <property type="component" value="Unassembled WGS sequence"/>
</dbReference>
<evidence type="ECO:0000259" key="1">
    <source>
        <dbReference type="SMART" id="SM01073"/>
    </source>
</evidence>
<dbReference type="InterPro" id="IPR009010">
    <property type="entry name" value="Asp_de-COase-like_dom_sf"/>
</dbReference>
<dbReference type="InterPro" id="IPR003338">
    <property type="entry name" value="CDC4_N-term_subdom"/>
</dbReference>
<name>A0ABQ7BPS8_BRACR</name>
<gene>
    <name evidence="2" type="ORF">DY000_02039807</name>
</gene>